<evidence type="ECO:0000256" key="10">
    <source>
        <dbReference type="PIRNR" id="PIRNR001563"/>
    </source>
</evidence>
<dbReference type="EC" id="6.3.2.17" evidence="3"/>
<dbReference type="SUPFAM" id="SSF53244">
    <property type="entry name" value="MurD-like peptide ligases, peptide-binding domain"/>
    <property type="match status" value="1"/>
</dbReference>
<evidence type="ECO:0000256" key="5">
    <source>
        <dbReference type="ARBA" id="ARBA00022723"/>
    </source>
</evidence>
<dbReference type="EMBL" id="RCZP01000010">
    <property type="protein sequence ID" value="TPG56938.1"/>
    <property type="molecule type" value="Genomic_DNA"/>
</dbReference>
<dbReference type="InterPro" id="IPR036615">
    <property type="entry name" value="Mur_ligase_C_dom_sf"/>
</dbReference>
<evidence type="ECO:0000256" key="9">
    <source>
        <dbReference type="ARBA" id="ARBA00047493"/>
    </source>
</evidence>
<dbReference type="GO" id="GO:0046872">
    <property type="term" value="F:metal ion binding"/>
    <property type="evidence" value="ECO:0007669"/>
    <property type="project" value="UniProtKB-KW"/>
</dbReference>
<comment type="similarity">
    <text evidence="2 10">Belongs to the folylpolyglutamate synthase family.</text>
</comment>
<dbReference type="PROSITE" id="PS01012">
    <property type="entry name" value="FOLYLPOLYGLU_SYNT_2"/>
    <property type="match status" value="1"/>
</dbReference>
<dbReference type="GO" id="GO:0005737">
    <property type="term" value="C:cytoplasm"/>
    <property type="evidence" value="ECO:0007669"/>
    <property type="project" value="TreeGrafter"/>
</dbReference>
<dbReference type="InterPro" id="IPR001645">
    <property type="entry name" value="Folylpolyglutamate_synth"/>
</dbReference>
<comment type="catalytic activity">
    <reaction evidence="9">
        <text>(6S)-5,6,7,8-tetrahydrofolyl-(gamma-L-Glu)(n) + L-glutamate + ATP = (6S)-5,6,7,8-tetrahydrofolyl-(gamma-L-Glu)(n+1) + ADP + phosphate + H(+)</text>
        <dbReference type="Rhea" id="RHEA:10580"/>
        <dbReference type="Rhea" id="RHEA-COMP:14738"/>
        <dbReference type="Rhea" id="RHEA-COMP:14740"/>
        <dbReference type="ChEBI" id="CHEBI:15378"/>
        <dbReference type="ChEBI" id="CHEBI:29985"/>
        <dbReference type="ChEBI" id="CHEBI:30616"/>
        <dbReference type="ChEBI" id="CHEBI:43474"/>
        <dbReference type="ChEBI" id="CHEBI:141005"/>
        <dbReference type="ChEBI" id="CHEBI:456216"/>
        <dbReference type="EC" id="6.3.2.17"/>
    </reaction>
</comment>
<gene>
    <name evidence="12" type="ORF">EAH89_12795</name>
</gene>
<keyword evidence="6 10" id="KW-0547">Nucleotide-binding</keyword>
<dbReference type="NCBIfam" id="TIGR01499">
    <property type="entry name" value="folC"/>
    <property type="match status" value="1"/>
</dbReference>
<dbReference type="SUPFAM" id="SSF53623">
    <property type="entry name" value="MurD-like peptide ligases, catalytic domain"/>
    <property type="match status" value="1"/>
</dbReference>
<reference evidence="12 13" key="1">
    <citation type="journal article" date="2019" name="Environ. Microbiol.">
        <title>Species interactions and distinct microbial communities in high Arctic permafrost affected cryosols are associated with the CH4 and CO2 gas fluxes.</title>
        <authorList>
            <person name="Altshuler I."/>
            <person name="Hamel J."/>
            <person name="Turney S."/>
            <person name="Magnuson E."/>
            <person name="Levesque R."/>
            <person name="Greer C."/>
            <person name="Whyte L.G."/>
        </authorList>
    </citation>
    <scope>NUCLEOTIDE SEQUENCE [LARGE SCALE GENOMIC DNA]</scope>
    <source>
        <strain evidence="12 13">S9.3B</strain>
    </source>
</reference>
<dbReference type="InterPro" id="IPR018109">
    <property type="entry name" value="Folylpolyglutamate_synth_CS"/>
</dbReference>
<evidence type="ECO:0000313" key="13">
    <source>
        <dbReference type="Proteomes" id="UP000317078"/>
    </source>
</evidence>
<evidence type="ECO:0000256" key="3">
    <source>
        <dbReference type="ARBA" id="ARBA00013025"/>
    </source>
</evidence>
<evidence type="ECO:0000256" key="6">
    <source>
        <dbReference type="ARBA" id="ARBA00022741"/>
    </source>
</evidence>
<dbReference type="OrthoDB" id="9809356at2"/>
<dbReference type="GO" id="GO:0004326">
    <property type="term" value="F:tetrahydrofolylpolyglutamate synthase activity"/>
    <property type="evidence" value="ECO:0007669"/>
    <property type="project" value="UniProtKB-EC"/>
</dbReference>
<feature type="region of interest" description="Disordered" evidence="11">
    <location>
        <begin position="1"/>
        <end position="23"/>
    </location>
</feature>
<protein>
    <recommendedName>
        <fullName evidence="3">tetrahydrofolate synthase</fullName>
        <ecNumber evidence="3">6.3.2.17</ecNumber>
    </recommendedName>
</protein>
<keyword evidence="5" id="KW-0479">Metal-binding</keyword>
<dbReference type="RefSeq" id="WP_140883599.1">
    <property type="nucleotide sequence ID" value="NZ_RCZP01000010.1"/>
</dbReference>
<proteinExistence type="inferred from homology"/>
<name>A0A502G4Y6_9PROT</name>
<sequence length="456" mass="46914">MAGAKTDLPAATPPATPWGAPAGLRVAPGDAAAGRSERIIDRLHGLHPKLIDLSLGRLQRCLDALGNPERRLPPVIHVAGTNGKGSTCAFLRAVAEAAGQRVHAYTSPHLVRFHERIRLAGTLVEEEMLAAALEEVEAANGGLPITVFEITTAVAFLLFSRVPADLLVLEVGLGGRFDATNVVDRPAACAIASVSMDHTDFLGDTLGAIAGEKAGIIKPGVPVATGLQAPEALAVIEREAARQGAPLLARGAAWAVRLDAAGLDYRDAQGSLRLPPPGLPGPHQADNAGIALAALRAWGPAWLDEAAMARGVAAATWPARMQRLGGRLAAALPLGWELWLDGGHNAGAGLALAEAVRAWDDRPLHLVVGMKKSKAVAEFLAPLLPRAASVWAVAEPGQHLAVPPEEIVAASGGVARVGPRVADALAGVRGAPGRVLVCGSLYLAGEVLKADGTLPA</sequence>
<comment type="caution">
    <text evidence="12">The sequence shown here is derived from an EMBL/GenBank/DDBJ whole genome shotgun (WGS) entry which is preliminary data.</text>
</comment>
<dbReference type="Proteomes" id="UP000317078">
    <property type="component" value="Unassembled WGS sequence"/>
</dbReference>
<accession>A0A502G4Y6</accession>
<keyword evidence="13" id="KW-1185">Reference proteome</keyword>
<comment type="cofactor">
    <cofactor evidence="1">
        <name>Mg(2+)</name>
        <dbReference type="ChEBI" id="CHEBI:18420"/>
    </cofactor>
</comment>
<keyword evidence="4 10" id="KW-0436">Ligase</keyword>
<dbReference type="PIRSF" id="PIRSF001563">
    <property type="entry name" value="Folylpolyglu_synth"/>
    <property type="match status" value="1"/>
</dbReference>
<dbReference type="Gene3D" id="3.90.190.20">
    <property type="entry name" value="Mur ligase, C-terminal domain"/>
    <property type="match status" value="1"/>
</dbReference>
<dbReference type="InterPro" id="IPR036565">
    <property type="entry name" value="Mur-like_cat_sf"/>
</dbReference>
<evidence type="ECO:0000256" key="1">
    <source>
        <dbReference type="ARBA" id="ARBA00001946"/>
    </source>
</evidence>
<dbReference type="PANTHER" id="PTHR11136">
    <property type="entry name" value="FOLYLPOLYGLUTAMATE SYNTHASE-RELATED"/>
    <property type="match status" value="1"/>
</dbReference>
<evidence type="ECO:0000256" key="11">
    <source>
        <dbReference type="SAM" id="MobiDB-lite"/>
    </source>
</evidence>
<dbReference type="GO" id="GO:0008841">
    <property type="term" value="F:dihydrofolate synthase activity"/>
    <property type="evidence" value="ECO:0007669"/>
    <property type="project" value="TreeGrafter"/>
</dbReference>
<evidence type="ECO:0000256" key="2">
    <source>
        <dbReference type="ARBA" id="ARBA00008276"/>
    </source>
</evidence>
<organism evidence="12 13">
    <name type="scientific">Muricoccus nepalensis</name>
    <dbReference type="NCBI Taxonomy" id="1854500"/>
    <lineage>
        <taxon>Bacteria</taxon>
        <taxon>Pseudomonadati</taxon>
        <taxon>Pseudomonadota</taxon>
        <taxon>Alphaproteobacteria</taxon>
        <taxon>Acetobacterales</taxon>
        <taxon>Roseomonadaceae</taxon>
        <taxon>Muricoccus</taxon>
    </lineage>
</organism>
<keyword evidence="8" id="KW-0460">Magnesium</keyword>
<evidence type="ECO:0000256" key="8">
    <source>
        <dbReference type="ARBA" id="ARBA00022842"/>
    </source>
</evidence>
<dbReference type="GO" id="GO:0046654">
    <property type="term" value="P:tetrahydrofolate biosynthetic process"/>
    <property type="evidence" value="ECO:0007669"/>
    <property type="project" value="UniProtKB-UniPathway"/>
</dbReference>
<evidence type="ECO:0000256" key="4">
    <source>
        <dbReference type="ARBA" id="ARBA00022598"/>
    </source>
</evidence>
<dbReference type="AlphaFoldDB" id="A0A502G4Y6"/>
<dbReference type="UniPathway" id="UPA00077">
    <property type="reaction ID" value="UER00157"/>
</dbReference>
<evidence type="ECO:0000313" key="12">
    <source>
        <dbReference type="EMBL" id="TPG56938.1"/>
    </source>
</evidence>
<keyword evidence="7 10" id="KW-0067">ATP-binding</keyword>
<dbReference type="Gene3D" id="3.40.1190.10">
    <property type="entry name" value="Mur-like, catalytic domain"/>
    <property type="match status" value="1"/>
</dbReference>
<dbReference type="GO" id="GO:0005524">
    <property type="term" value="F:ATP binding"/>
    <property type="evidence" value="ECO:0007669"/>
    <property type="project" value="UniProtKB-KW"/>
</dbReference>
<dbReference type="PANTHER" id="PTHR11136:SF0">
    <property type="entry name" value="DIHYDROFOLATE SYNTHETASE-RELATED"/>
    <property type="match status" value="1"/>
</dbReference>
<dbReference type="FunFam" id="3.40.1190.10:FF:000011">
    <property type="entry name" value="Folylpolyglutamate synthase/dihydrofolate synthase"/>
    <property type="match status" value="1"/>
</dbReference>
<evidence type="ECO:0000256" key="7">
    <source>
        <dbReference type="ARBA" id="ARBA00022840"/>
    </source>
</evidence>